<dbReference type="InterPro" id="IPR000219">
    <property type="entry name" value="DH_dom"/>
</dbReference>
<comment type="caution">
    <text evidence="4">The sequence shown here is derived from an EMBL/GenBank/DDBJ whole genome shotgun (WGS) entry which is preliminary data.</text>
</comment>
<keyword evidence="1" id="KW-0344">Guanine-nucleotide releasing factor</keyword>
<dbReference type="PROSITE" id="PS50010">
    <property type="entry name" value="DH_2"/>
    <property type="match status" value="1"/>
</dbReference>
<dbReference type="FunFam" id="1.20.900.10:FF:000007">
    <property type="entry name" value="rho guanine nucleotide exchange factor 19"/>
    <property type="match status" value="1"/>
</dbReference>
<dbReference type="PANTHER" id="PTHR12845">
    <property type="entry name" value="GUANINE NUCLEOTIDE EXCHANGE FACTOR"/>
    <property type="match status" value="1"/>
</dbReference>
<dbReference type="CDD" id="cd00160">
    <property type="entry name" value="RhoGEF"/>
    <property type="match status" value="1"/>
</dbReference>
<organism evidence="4 5">
    <name type="scientific">Takifugu flavidus</name>
    <name type="common">sansaifugu</name>
    <dbReference type="NCBI Taxonomy" id="433684"/>
    <lineage>
        <taxon>Eukaryota</taxon>
        <taxon>Metazoa</taxon>
        <taxon>Chordata</taxon>
        <taxon>Craniata</taxon>
        <taxon>Vertebrata</taxon>
        <taxon>Euteleostomi</taxon>
        <taxon>Actinopterygii</taxon>
        <taxon>Neopterygii</taxon>
        <taxon>Teleostei</taxon>
        <taxon>Neoteleostei</taxon>
        <taxon>Acanthomorphata</taxon>
        <taxon>Eupercaria</taxon>
        <taxon>Tetraodontiformes</taxon>
        <taxon>Tetradontoidea</taxon>
        <taxon>Tetraodontidae</taxon>
        <taxon>Takifugu</taxon>
    </lineage>
</organism>
<dbReference type="SMART" id="SM00325">
    <property type="entry name" value="RhoGEF"/>
    <property type="match status" value="1"/>
</dbReference>
<reference evidence="4 5" key="1">
    <citation type="submission" date="2019-04" db="EMBL/GenBank/DDBJ databases">
        <title>Chromosome genome assembly for Takifugu flavidus.</title>
        <authorList>
            <person name="Xiao S."/>
        </authorList>
    </citation>
    <scope>NUCLEOTIDE SEQUENCE [LARGE SCALE GENOMIC DNA]</scope>
    <source>
        <strain evidence="4">HTHZ2018</strain>
        <tissue evidence="4">Muscle</tissue>
    </source>
</reference>
<accession>A0A5C6PD25</accession>
<gene>
    <name evidence="4" type="ORF">D4764_12G0005060</name>
</gene>
<feature type="domain" description="DH" evidence="3">
    <location>
        <begin position="669"/>
        <end position="853"/>
    </location>
</feature>
<feature type="region of interest" description="Disordered" evidence="2">
    <location>
        <begin position="173"/>
        <end position="289"/>
    </location>
</feature>
<name>A0A5C6PD25_9TELE</name>
<evidence type="ECO:0000256" key="1">
    <source>
        <dbReference type="ARBA" id="ARBA00022658"/>
    </source>
</evidence>
<dbReference type="GO" id="GO:0005085">
    <property type="term" value="F:guanyl-nucleotide exchange factor activity"/>
    <property type="evidence" value="ECO:0007669"/>
    <property type="project" value="UniProtKB-KW"/>
</dbReference>
<dbReference type="InterPro" id="IPR047270">
    <property type="entry name" value="PH_ephexin"/>
</dbReference>
<sequence length="989" mass="109723">MDIGNDVDLSNENITPLWKRRTENCPKAKDPIRIRPRPLSYHINGVATTDFPAEDDSSFTLSQPAERLVVAPPCQGKNVVMLKHVLHKPSRKSRVVRSISIGHFSSGLFSLSKFRSEDSRSASLDNRACNGDNADHNRKKNINGEAVWIGECPQDPGRETTVQLNLNTQKDEALFGSSSHPPDGIPHNGPPIFSNNNYNHNDLSFLSSSSSPPAQRTPTCSHSSTSSIPSLSSLTSSDPPTPRSPSPALHRQASTSSATSQDTRNASSSSSLSSASPSPSFSPTISPSSSIVLSTHSPAALKMGTQQLIPKALASDIRQSKVPPSGPQGQGLAGLLGLDHSKRAVKALSMVETGTYFSTGGSKNEGTDAESESPGALRRGLRSTSYRRAVVSGDDAENPNNRPLFQPGIRLMDSTSAASPSSPQSERLSSPGTPKLGSPGTTKPTSPGIIKPTSPSVPKPASPGNIKLLPWRCNQTEVEKRGQGEVMGAQSPDRKKALTAQRTFDSEEEELYQNYQEKALHNDSDEEFREPKPDKDIVVQYRPIRTSWSQLSVDVPILPLLLPSFAPHAVYQGGRERLFQLWVGRESLLYSCFSVSPKMFGQTLHDLILQDSSKAFPVCGKRWFGEQEWNRRKTDVWIAGLVVLRVYGGVAGQVKKNGLSERISQEERKRQEAIFEVISSEHSYLHSLEILIRMFKNSAELRETMTKTEHHHLFSNISDVCEASQKFFKELEERHQQSIVIDDISDIVCKHAESNFDPYITYCSNEVYQQRTLQRLVSKNSTFKDVLTRIEGHPDCRNLPMISFLILPMQRITRLPLLMDTICQKTPKESTHYEECKKALQAVSKVVRKCNEGARTMERTEMMYTINSQLEFKIKPFPLVSSSRWMVKRGELTAYVEDSGIFLKRTSRQHVYFLLFNDVFIVTRKKSEDSYTVIDYALRDQIWVGPCQPEDLNLSPIRTTASMLVRGKPAPAIFSACVSAATTRAKKSP</sequence>
<dbReference type="EMBL" id="RHFK02000004">
    <property type="protein sequence ID" value="TWW77116.1"/>
    <property type="molecule type" value="Genomic_DNA"/>
</dbReference>
<dbReference type="InterPro" id="IPR047271">
    <property type="entry name" value="Ephexin-like"/>
</dbReference>
<evidence type="ECO:0000313" key="5">
    <source>
        <dbReference type="Proteomes" id="UP000324091"/>
    </source>
</evidence>
<dbReference type="SUPFAM" id="SSF50729">
    <property type="entry name" value="PH domain-like"/>
    <property type="match status" value="1"/>
</dbReference>
<dbReference type="SUPFAM" id="SSF48065">
    <property type="entry name" value="DBL homology domain (DH-domain)"/>
    <property type="match status" value="1"/>
</dbReference>
<feature type="region of interest" description="Disordered" evidence="2">
    <location>
        <begin position="356"/>
        <end position="501"/>
    </location>
</feature>
<feature type="compositionally biased region" description="Low complexity" evidence="2">
    <location>
        <begin position="203"/>
        <end position="238"/>
    </location>
</feature>
<dbReference type="CDD" id="cd01221">
    <property type="entry name" value="PH_ephexin"/>
    <property type="match status" value="1"/>
</dbReference>
<proteinExistence type="predicted"/>
<evidence type="ECO:0000259" key="3">
    <source>
        <dbReference type="PROSITE" id="PS50010"/>
    </source>
</evidence>
<feature type="compositionally biased region" description="Low complexity" evidence="2">
    <location>
        <begin position="252"/>
        <end position="289"/>
    </location>
</feature>
<dbReference type="InterPro" id="IPR011993">
    <property type="entry name" value="PH-like_dom_sf"/>
</dbReference>
<evidence type="ECO:0000256" key="2">
    <source>
        <dbReference type="SAM" id="MobiDB-lite"/>
    </source>
</evidence>
<dbReference type="Gene3D" id="1.20.900.10">
    <property type="entry name" value="Dbl homology (DH) domain"/>
    <property type="match status" value="1"/>
</dbReference>
<feature type="compositionally biased region" description="Low complexity" evidence="2">
    <location>
        <begin position="414"/>
        <end position="431"/>
    </location>
</feature>
<dbReference type="AlphaFoldDB" id="A0A5C6PD25"/>
<evidence type="ECO:0000313" key="4">
    <source>
        <dbReference type="EMBL" id="TWW77116.1"/>
    </source>
</evidence>
<feature type="compositionally biased region" description="Polar residues" evidence="2">
    <location>
        <begin position="193"/>
        <end position="202"/>
    </location>
</feature>
<dbReference type="Gene3D" id="2.30.29.30">
    <property type="entry name" value="Pleckstrin-homology domain (PH domain)/Phosphotyrosine-binding domain (PTB)"/>
    <property type="match status" value="1"/>
</dbReference>
<dbReference type="PANTHER" id="PTHR12845:SF4">
    <property type="entry name" value="RHO GUANINE NUCLEOTIDE EXCHANGE FACTOR 26"/>
    <property type="match status" value="1"/>
</dbReference>
<dbReference type="Proteomes" id="UP000324091">
    <property type="component" value="Chromosome 12"/>
</dbReference>
<dbReference type="InterPro" id="IPR035899">
    <property type="entry name" value="DBL_dom_sf"/>
</dbReference>
<dbReference type="Pfam" id="PF00621">
    <property type="entry name" value="RhoGEF"/>
    <property type="match status" value="1"/>
</dbReference>
<keyword evidence="5" id="KW-1185">Reference proteome</keyword>
<protein>
    <submittedName>
        <fullName evidence="4">Rho guanine nucleotide exchange factor 26 SH3 domain-containing guanine exchange factor</fullName>
    </submittedName>
</protein>